<organism evidence="1">
    <name type="scientific">marine sediment metagenome</name>
    <dbReference type="NCBI Taxonomy" id="412755"/>
    <lineage>
        <taxon>unclassified sequences</taxon>
        <taxon>metagenomes</taxon>
        <taxon>ecological metagenomes</taxon>
    </lineage>
</organism>
<proteinExistence type="predicted"/>
<sequence length="57" mass="6698">MEERRQIHIPGFDIEYYWHPEGLVIECPSAAARDFIARTIEEKPMVVKVKEKHSMKG</sequence>
<accession>X1LWV4</accession>
<comment type="caution">
    <text evidence="1">The sequence shown here is derived from an EMBL/GenBank/DDBJ whole genome shotgun (WGS) entry which is preliminary data.</text>
</comment>
<dbReference type="AlphaFoldDB" id="X1LWV4"/>
<protein>
    <submittedName>
        <fullName evidence="1">Uncharacterized protein</fullName>
    </submittedName>
</protein>
<gene>
    <name evidence="1" type="ORF">S06H3_10723</name>
</gene>
<evidence type="ECO:0000313" key="1">
    <source>
        <dbReference type="EMBL" id="GAI10291.1"/>
    </source>
</evidence>
<name>X1LWV4_9ZZZZ</name>
<reference evidence="1" key="1">
    <citation type="journal article" date="2014" name="Front. Microbiol.">
        <title>High frequency of phylogenetically diverse reductive dehalogenase-homologous genes in deep subseafloor sedimentary metagenomes.</title>
        <authorList>
            <person name="Kawai M."/>
            <person name="Futagami T."/>
            <person name="Toyoda A."/>
            <person name="Takaki Y."/>
            <person name="Nishi S."/>
            <person name="Hori S."/>
            <person name="Arai W."/>
            <person name="Tsubouchi T."/>
            <person name="Morono Y."/>
            <person name="Uchiyama I."/>
            <person name="Ito T."/>
            <person name="Fujiyama A."/>
            <person name="Inagaki F."/>
            <person name="Takami H."/>
        </authorList>
    </citation>
    <scope>NUCLEOTIDE SEQUENCE</scope>
    <source>
        <strain evidence="1">Expedition CK06-06</strain>
    </source>
</reference>
<dbReference type="EMBL" id="BARV01005031">
    <property type="protein sequence ID" value="GAI10291.1"/>
    <property type="molecule type" value="Genomic_DNA"/>
</dbReference>